<dbReference type="Pfam" id="PF18425">
    <property type="entry name" value="CspB_prodomain"/>
    <property type="match status" value="1"/>
</dbReference>
<dbReference type="Pfam" id="PF00082">
    <property type="entry name" value="Peptidase_S8"/>
    <property type="match status" value="2"/>
</dbReference>
<organism evidence="10 11">
    <name type="scientific">Lacrimispora xylanisolvens</name>
    <dbReference type="NCBI Taxonomy" id="384636"/>
    <lineage>
        <taxon>Bacteria</taxon>
        <taxon>Bacillati</taxon>
        <taxon>Bacillota</taxon>
        <taxon>Clostridia</taxon>
        <taxon>Lachnospirales</taxon>
        <taxon>Lachnospiraceae</taxon>
        <taxon>Lacrimispora</taxon>
    </lineage>
</organism>
<dbReference type="AlphaFoldDB" id="A0A2S6HRK6"/>
<reference evidence="10 11" key="1">
    <citation type="submission" date="2018-02" db="EMBL/GenBank/DDBJ databases">
        <title>Genomic Encyclopedia of Archaeal and Bacterial Type Strains, Phase II (KMG-II): from individual species to whole genera.</title>
        <authorList>
            <person name="Goeker M."/>
        </authorList>
    </citation>
    <scope>NUCLEOTIDE SEQUENCE [LARGE SCALE GENOMIC DNA]</scope>
    <source>
        <strain evidence="10 11">DSM 3808</strain>
    </source>
</reference>
<dbReference type="InterPro" id="IPR023827">
    <property type="entry name" value="Peptidase_S8_Asp-AS"/>
</dbReference>
<name>A0A2S6HRK6_9FIRM</name>
<feature type="active site" description="Charge relay system" evidence="5 6">
    <location>
        <position position="204"/>
    </location>
</feature>
<accession>A0A2S6HRK6</accession>
<dbReference type="Gene3D" id="3.30.70.2980">
    <property type="match status" value="1"/>
</dbReference>
<dbReference type="InterPro" id="IPR000209">
    <property type="entry name" value="Peptidase_S8/S53_dom"/>
</dbReference>
<dbReference type="PRINTS" id="PR00723">
    <property type="entry name" value="SUBTILISIN"/>
</dbReference>
<dbReference type="InterPro" id="IPR034045">
    <property type="entry name" value="Pep_S8_CspA-like"/>
</dbReference>
<dbReference type="SUPFAM" id="SSF52743">
    <property type="entry name" value="Subtilisin-like"/>
    <property type="match status" value="1"/>
</dbReference>
<evidence type="ECO:0000256" key="7">
    <source>
        <dbReference type="RuleBase" id="RU003355"/>
    </source>
</evidence>
<dbReference type="Gene3D" id="2.60.120.1290">
    <property type="match status" value="1"/>
</dbReference>
<proteinExistence type="inferred from homology"/>
<evidence type="ECO:0000313" key="11">
    <source>
        <dbReference type="Proteomes" id="UP000237749"/>
    </source>
</evidence>
<dbReference type="CDD" id="cd07478">
    <property type="entry name" value="Peptidases_S8_CspA-like"/>
    <property type="match status" value="1"/>
</dbReference>
<dbReference type="PIRSF" id="PIRSF037894">
    <property type="entry name" value="Subtilisin_rel_CspABC"/>
    <property type="match status" value="1"/>
</dbReference>
<comment type="similarity">
    <text evidence="1 6 7">Belongs to the peptidase S8 family.</text>
</comment>
<keyword evidence="3 6" id="KW-0378">Hydrolase</keyword>
<evidence type="ECO:0000256" key="3">
    <source>
        <dbReference type="ARBA" id="ARBA00022801"/>
    </source>
</evidence>
<dbReference type="InterPro" id="IPR022398">
    <property type="entry name" value="Peptidase_S8_His-AS"/>
</dbReference>
<dbReference type="GO" id="GO:0006508">
    <property type="term" value="P:proteolysis"/>
    <property type="evidence" value="ECO:0007669"/>
    <property type="project" value="UniProtKB-KW"/>
</dbReference>
<dbReference type="PROSITE" id="PS51892">
    <property type="entry name" value="SUBTILASE"/>
    <property type="match status" value="1"/>
</dbReference>
<evidence type="ECO:0000256" key="1">
    <source>
        <dbReference type="ARBA" id="ARBA00011073"/>
    </source>
</evidence>
<keyword evidence="11" id="KW-1185">Reference proteome</keyword>
<gene>
    <name evidence="10" type="ORF">BXY41_107195</name>
</gene>
<dbReference type="InterPro" id="IPR050131">
    <property type="entry name" value="Peptidase_S8_subtilisin-like"/>
</dbReference>
<evidence type="ECO:0000259" key="8">
    <source>
        <dbReference type="Pfam" id="PF00082"/>
    </source>
</evidence>
<dbReference type="PANTHER" id="PTHR43806">
    <property type="entry name" value="PEPTIDASE S8"/>
    <property type="match status" value="1"/>
</dbReference>
<dbReference type="PROSITE" id="PS00138">
    <property type="entry name" value="SUBTILASE_SER"/>
    <property type="match status" value="1"/>
</dbReference>
<evidence type="ECO:0000256" key="2">
    <source>
        <dbReference type="ARBA" id="ARBA00022670"/>
    </source>
</evidence>
<dbReference type="InterPro" id="IPR017310">
    <property type="entry name" value="Pept_S8A_subtilisin_clostridia"/>
</dbReference>
<sequence length="584" mass="63670">MRERLPAYNVKKAQDVYMQDQKLENLLNLALSATPEEREKSGNLNVGYNPVEKTWDVIVKHSGDISFLTEIGIRVEPMLNEYAILNVPESLIDQLSDLPQIEYVEKPKRLFFAINQAKAASCVNLVQQGTNNLTGKGVLVAIIDSGIDYYHDDFRNPDGTTRIVKLWDQTLDRVFTKEEIDAALATGSRAEANKLVPSVDITGHGTAVASIAAGNGRENRGQYRGIAYESPLLVVKLGVPQENGFPRTTELMRAVNFAVKEAVDMQMPVAVNLSFGNTYGSHDGTSLLETFLDDISNYGKTVIVVGTGNEGVGAGHISGTLTMASPQEIELSVGNFQQSFSVQLWKSYADLFDISIVTPSGEVIGPISSRLGPQTIRYGNTQILLYYGKPGPYSVAQEIYLDFLPADTYVDSGIWKFRLTPRQIVEGKYDLWLPSSGVLNQSTRFLRATPETTLTIPSTASKVISVGAYDDTYQSYADFSGRGFTRRTNQVKPDLAAPGVGIIAAYAGGGYDSVTGTSFATPFVTGSSALLMEWGIVDGRDPFLFGEKIKAYLIRGARKLPGITQYPNPELGYGVLCVSDSLPV</sequence>
<feature type="active site" description="Charge relay system" evidence="5 6">
    <location>
        <position position="518"/>
    </location>
</feature>
<dbReference type="PROSITE" id="PS00137">
    <property type="entry name" value="SUBTILASE_HIS"/>
    <property type="match status" value="1"/>
</dbReference>
<dbReference type="InterPro" id="IPR041365">
    <property type="entry name" value="CspB_prodomain"/>
</dbReference>
<keyword evidence="2 6" id="KW-0645">Protease</keyword>
<evidence type="ECO:0000256" key="4">
    <source>
        <dbReference type="ARBA" id="ARBA00022825"/>
    </source>
</evidence>
<keyword evidence="4 6" id="KW-0720">Serine protease</keyword>
<evidence type="ECO:0000313" key="10">
    <source>
        <dbReference type="EMBL" id="PPK80264.1"/>
    </source>
</evidence>
<dbReference type="InterPro" id="IPR023828">
    <property type="entry name" value="Peptidase_S8_Ser-AS"/>
</dbReference>
<feature type="active site" description="Charge relay system" evidence="5 6">
    <location>
        <position position="144"/>
    </location>
</feature>
<dbReference type="EMBL" id="PTJA01000007">
    <property type="protein sequence ID" value="PPK80264.1"/>
    <property type="molecule type" value="Genomic_DNA"/>
</dbReference>
<evidence type="ECO:0000256" key="5">
    <source>
        <dbReference type="PIRSR" id="PIRSR615500-1"/>
    </source>
</evidence>
<dbReference type="InterPro" id="IPR015500">
    <property type="entry name" value="Peptidase_S8_subtilisin-rel"/>
</dbReference>
<dbReference type="Proteomes" id="UP000237749">
    <property type="component" value="Unassembled WGS sequence"/>
</dbReference>
<dbReference type="PROSITE" id="PS00136">
    <property type="entry name" value="SUBTILASE_ASP"/>
    <property type="match status" value="1"/>
</dbReference>
<feature type="domain" description="Csp protease B prodomain" evidence="9">
    <location>
        <begin position="21"/>
        <end position="108"/>
    </location>
</feature>
<feature type="domain" description="Peptidase S8/S53" evidence="8">
    <location>
        <begin position="451"/>
        <end position="574"/>
    </location>
</feature>
<evidence type="ECO:0000259" key="9">
    <source>
        <dbReference type="Pfam" id="PF18425"/>
    </source>
</evidence>
<dbReference type="Gene3D" id="3.40.50.200">
    <property type="entry name" value="Peptidase S8/S53 domain"/>
    <property type="match status" value="1"/>
</dbReference>
<dbReference type="PANTHER" id="PTHR43806:SF11">
    <property type="entry name" value="CEREVISIN-RELATED"/>
    <property type="match status" value="1"/>
</dbReference>
<protein>
    <submittedName>
        <fullName evidence="10">Subtilase family protein</fullName>
    </submittedName>
</protein>
<evidence type="ECO:0000256" key="6">
    <source>
        <dbReference type="PROSITE-ProRule" id="PRU01240"/>
    </source>
</evidence>
<comment type="caution">
    <text evidence="10">The sequence shown here is derived from an EMBL/GenBank/DDBJ whole genome shotgun (WGS) entry which is preliminary data.</text>
</comment>
<feature type="domain" description="Peptidase S8/S53" evidence="8">
    <location>
        <begin position="135"/>
        <end position="337"/>
    </location>
</feature>
<dbReference type="GO" id="GO:0004252">
    <property type="term" value="F:serine-type endopeptidase activity"/>
    <property type="evidence" value="ECO:0007669"/>
    <property type="project" value="UniProtKB-UniRule"/>
</dbReference>
<dbReference type="InterPro" id="IPR036852">
    <property type="entry name" value="Peptidase_S8/S53_dom_sf"/>
</dbReference>